<protein>
    <submittedName>
        <fullName evidence="2">Helix-turn-helix domain-containing protein</fullName>
    </submittedName>
</protein>
<keyword evidence="3" id="KW-1185">Reference proteome</keyword>
<comment type="caution">
    <text evidence="2">The sequence shown here is derived from an EMBL/GenBank/DDBJ whole genome shotgun (WGS) entry which is preliminary data.</text>
</comment>
<dbReference type="Gene3D" id="1.10.10.60">
    <property type="entry name" value="Homeodomain-like"/>
    <property type="match status" value="1"/>
</dbReference>
<sequence>MMRVKFYKPINETLKKYIKGYYFFLEKDEYDSICYWTFPNNYNIVSVTQNVSIIKRDNKIMITPSKEKNIFSHITYRYDTPIEIFYEKPLNEITIYFEPLGLNFFTDKVEVYYSKDNTKEVEFDPFPDFKKEMEKIFSIQEREKQIEQLEDYWLSKFVHKDVSMIKELIADIEANAKIEEVAKKHKISRQYLNKIFQKNIGKSPSEYRKIHRFRKSITDKNQVKNLTELSYENLFYDQSHFVKDFRDLTFKSPKTFFEKINTERETVWFFP</sequence>
<reference evidence="2 3" key="1">
    <citation type="submission" date="2024-09" db="EMBL/GenBank/DDBJ databases">
        <authorList>
            <person name="Sun Q."/>
            <person name="Mori K."/>
        </authorList>
    </citation>
    <scope>NUCLEOTIDE SEQUENCE [LARGE SCALE GENOMIC DNA]</scope>
    <source>
        <strain evidence="2 3">CGMCC 1.12926</strain>
    </source>
</reference>
<name>A0ABV6BM44_9FLAO</name>
<evidence type="ECO:0000259" key="1">
    <source>
        <dbReference type="PROSITE" id="PS01124"/>
    </source>
</evidence>
<gene>
    <name evidence="2" type="ORF">ACFFLS_05630</name>
</gene>
<dbReference type="SMART" id="SM00342">
    <property type="entry name" value="HTH_ARAC"/>
    <property type="match status" value="1"/>
</dbReference>
<evidence type="ECO:0000313" key="3">
    <source>
        <dbReference type="Proteomes" id="UP001589734"/>
    </source>
</evidence>
<dbReference type="Proteomes" id="UP001589734">
    <property type="component" value="Unassembled WGS sequence"/>
</dbReference>
<dbReference type="InterPro" id="IPR018060">
    <property type="entry name" value="HTH_AraC"/>
</dbReference>
<dbReference type="PROSITE" id="PS01124">
    <property type="entry name" value="HTH_ARAC_FAMILY_2"/>
    <property type="match status" value="1"/>
</dbReference>
<dbReference type="EMBL" id="JBHLYW010000007">
    <property type="protein sequence ID" value="MFC0076510.1"/>
    <property type="molecule type" value="Genomic_DNA"/>
</dbReference>
<dbReference type="Pfam" id="PF12833">
    <property type="entry name" value="HTH_18"/>
    <property type="match status" value="1"/>
</dbReference>
<evidence type="ECO:0000313" key="2">
    <source>
        <dbReference type="EMBL" id="MFC0076510.1"/>
    </source>
</evidence>
<dbReference type="RefSeq" id="WP_379689224.1">
    <property type="nucleotide sequence ID" value="NZ_JBHLYW010000007.1"/>
</dbReference>
<feature type="domain" description="HTH araC/xylS-type" evidence="1">
    <location>
        <begin position="162"/>
        <end position="259"/>
    </location>
</feature>
<organism evidence="2 3">
    <name type="scientific">Flavobacterium procerum</name>
    <dbReference type="NCBI Taxonomy" id="1455569"/>
    <lineage>
        <taxon>Bacteria</taxon>
        <taxon>Pseudomonadati</taxon>
        <taxon>Bacteroidota</taxon>
        <taxon>Flavobacteriia</taxon>
        <taxon>Flavobacteriales</taxon>
        <taxon>Flavobacteriaceae</taxon>
        <taxon>Flavobacterium</taxon>
    </lineage>
</organism>
<accession>A0ABV6BM44</accession>
<proteinExistence type="predicted"/>